<dbReference type="Gene3D" id="1.20.1070.10">
    <property type="entry name" value="Rhodopsin 7-helix transmembrane proteins"/>
    <property type="match status" value="1"/>
</dbReference>
<sequence>MMMLSVVDVISIPVVGIATGFFGTQGYVYCSAPTLMYYLGCIIALTWIFHSCIALLLAINRCLSVHHANLTARLFDGNKPYYWAIPAFLYGMYFAIYTRVPFFTGIGFSWFFDPHFGYLKTLDTRYYSYQHAYHNMTICFGTIFVYTMFFIVMCRNWNRTGRQQTDTQKSVFLQVFLISLCTCGATATYVVMNFEFAPAILTVVSSFTYFGIHGVPPLIYLLLNDTIRKRIHRIIRKGDSKTTAVPPTV</sequence>
<accession>A0A7E4W959</accession>
<dbReference type="SUPFAM" id="SSF81321">
    <property type="entry name" value="Family A G protein-coupled receptor-like"/>
    <property type="match status" value="1"/>
</dbReference>
<feature type="transmembrane region" description="Helical" evidence="1">
    <location>
        <begin position="132"/>
        <end position="151"/>
    </location>
</feature>
<reference evidence="3" key="2">
    <citation type="submission" date="2020-10" db="UniProtKB">
        <authorList>
            <consortium name="WormBaseParasite"/>
        </authorList>
    </citation>
    <scope>IDENTIFICATION</scope>
</reference>
<feature type="transmembrane region" description="Helical" evidence="1">
    <location>
        <begin position="35"/>
        <end position="60"/>
    </location>
</feature>
<dbReference type="InterPro" id="IPR019425">
    <property type="entry name" value="7TM_GPCR_serpentine_rcpt_Srt"/>
</dbReference>
<dbReference type="PANTHER" id="PTHR23021:SF11">
    <property type="entry name" value="SERPENTINE RECEPTOR, CLASS T"/>
    <property type="match status" value="1"/>
</dbReference>
<evidence type="ECO:0000313" key="3">
    <source>
        <dbReference type="WBParaSite" id="Pan_g9127.t1"/>
    </source>
</evidence>
<keyword evidence="2" id="KW-1185">Reference proteome</keyword>
<keyword evidence="1" id="KW-1133">Transmembrane helix</keyword>
<evidence type="ECO:0000313" key="2">
    <source>
        <dbReference type="Proteomes" id="UP000492821"/>
    </source>
</evidence>
<feature type="transmembrane region" description="Helical" evidence="1">
    <location>
        <begin position="198"/>
        <end position="223"/>
    </location>
</feature>
<organism evidence="2 3">
    <name type="scientific">Panagrellus redivivus</name>
    <name type="common">Microworm</name>
    <dbReference type="NCBI Taxonomy" id="6233"/>
    <lineage>
        <taxon>Eukaryota</taxon>
        <taxon>Metazoa</taxon>
        <taxon>Ecdysozoa</taxon>
        <taxon>Nematoda</taxon>
        <taxon>Chromadorea</taxon>
        <taxon>Rhabditida</taxon>
        <taxon>Tylenchina</taxon>
        <taxon>Panagrolaimomorpha</taxon>
        <taxon>Panagrolaimoidea</taxon>
        <taxon>Panagrolaimidae</taxon>
        <taxon>Panagrellus</taxon>
    </lineage>
</organism>
<keyword evidence="1" id="KW-0472">Membrane</keyword>
<protein>
    <submittedName>
        <fullName evidence="3">G protein-coupled receptor</fullName>
    </submittedName>
</protein>
<dbReference type="Pfam" id="PF10321">
    <property type="entry name" value="7TM_GPCR_Srt"/>
    <property type="match status" value="1"/>
</dbReference>
<dbReference type="PANTHER" id="PTHR23021">
    <property type="entry name" value="SERPENTINE RECEPTOR, CLASS T"/>
    <property type="match status" value="1"/>
</dbReference>
<dbReference type="Proteomes" id="UP000492821">
    <property type="component" value="Unassembled WGS sequence"/>
</dbReference>
<proteinExistence type="predicted"/>
<name>A0A7E4W959_PANRE</name>
<reference evidence="2" key="1">
    <citation type="journal article" date="2013" name="Genetics">
        <title>The draft genome and transcriptome of Panagrellus redivivus are shaped by the harsh demands of a free-living lifestyle.</title>
        <authorList>
            <person name="Srinivasan J."/>
            <person name="Dillman A.R."/>
            <person name="Macchietto M.G."/>
            <person name="Heikkinen L."/>
            <person name="Lakso M."/>
            <person name="Fracchia K.M."/>
            <person name="Antoshechkin I."/>
            <person name="Mortazavi A."/>
            <person name="Wong G."/>
            <person name="Sternberg P.W."/>
        </authorList>
    </citation>
    <scope>NUCLEOTIDE SEQUENCE [LARGE SCALE GENOMIC DNA]</scope>
    <source>
        <strain evidence="2">MT8872</strain>
    </source>
</reference>
<feature type="transmembrane region" description="Helical" evidence="1">
    <location>
        <begin position="171"/>
        <end position="192"/>
    </location>
</feature>
<keyword evidence="1" id="KW-0812">Transmembrane</keyword>
<feature type="transmembrane region" description="Helical" evidence="1">
    <location>
        <begin position="7"/>
        <end position="29"/>
    </location>
</feature>
<evidence type="ECO:0000256" key="1">
    <source>
        <dbReference type="SAM" id="Phobius"/>
    </source>
</evidence>
<dbReference type="AlphaFoldDB" id="A0A7E4W959"/>
<dbReference type="WBParaSite" id="Pan_g9127.t1">
    <property type="protein sequence ID" value="Pan_g9127.t1"/>
    <property type="gene ID" value="Pan_g9127"/>
</dbReference>
<feature type="transmembrane region" description="Helical" evidence="1">
    <location>
        <begin position="81"/>
        <end position="112"/>
    </location>
</feature>